<sequence>MRCILVFDQVNDIVFSKSDEKFVAHVEKLAKYQAIDRQRYMKEDGELDLNYIMQLFAPIVTSQRFMSSQFGNSYMSIQCEDGLNMVFDEYMGYLFVHFGFEEVQWLKRMLGICISIIQHLCGPDVSMLKENQSRSILVIRLLNTWENLASHSQATLLEALEQITLDGNINAHTVNVIKEATDKIKSSLDQPKSHALIFIENKFFTLYSSRSAKDLSARDMLFLSLLAKWHQTEMANRKAHSNEEECDITECGVNNPQSQKLPEINNGKYDDILLLSGNNFPAISPYIVNVSLITEEVSLILLYESQYCQLSQHIYEVFEAINVINSVSTCSTELASMKRGMEQLDPAVKKVFDSIKKLKQTDVSPNLEGCVKVMHVKLDLLKRQWTENSATGNLASISSCTHSFVYCLRDLLRFTVYNKYIIWPKCQVTHLIAHRVTTSLTDFKTFLKVKGLENFTMASTTTLSINKYIEDFPGLVHFLFIDRINHRIITPNLELRLHGIVPLTKQKIWSMIEFSRIHLQEGHLALMWRDTTFNYSYYLWFEDASGSQLKPKVSTAQAVKGLPLPGVFSGDFYKRLFETCFPKTSLSKIRCYELYCIHLGLATSSCILEQSRRLAATVWEVTGLPHNPLDLL</sequence>
<dbReference type="EnsemblMetazoa" id="XM_014399526.2">
    <property type="protein sequence ID" value="XP_014255012.1"/>
    <property type="gene ID" value="LOC106669792"/>
</dbReference>
<dbReference type="GO" id="GO:0031085">
    <property type="term" value="C:BLOC-3 complex"/>
    <property type="evidence" value="ECO:0007669"/>
    <property type="project" value="TreeGrafter"/>
</dbReference>
<dbReference type="AlphaFoldDB" id="A0A8I6S149"/>
<dbReference type="GO" id="GO:0016192">
    <property type="term" value="P:vesicle-mediated transport"/>
    <property type="evidence" value="ECO:0007669"/>
    <property type="project" value="InterPro"/>
</dbReference>
<dbReference type="GO" id="GO:0005085">
    <property type="term" value="F:guanyl-nucleotide exchange factor activity"/>
    <property type="evidence" value="ECO:0007669"/>
    <property type="project" value="TreeGrafter"/>
</dbReference>
<evidence type="ECO:0000259" key="1">
    <source>
        <dbReference type="Pfam" id="PF19036"/>
    </source>
</evidence>
<evidence type="ECO:0000313" key="5">
    <source>
        <dbReference type="Proteomes" id="UP000494040"/>
    </source>
</evidence>
<proteinExistence type="predicted"/>
<dbReference type="PANTHER" id="PTHR12761">
    <property type="entry name" value="HERMANSKY-PUDLAK SYNDROME PROTEIN 1"/>
    <property type="match status" value="1"/>
</dbReference>
<dbReference type="Pfam" id="PF19037">
    <property type="entry name" value="Fuz_longin_2"/>
    <property type="match status" value="1"/>
</dbReference>
<feature type="domain" description="FUZ/MON1/HPS1 first Longin" evidence="1">
    <location>
        <begin position="2"/>
        <end position="148"/>
    </location>
</feature>
<accession>A0A8I6S149</accession>
<dbReference type="RefSeq" id="XP_014255012.1">
    <property type="nucleotide sequence ID" value="XM_014399526.2"/>
</dbReference>
<dbReference type="RefSeq" id="XP_014255013.1">
    <property type="nucleotide sequence ID" value="XM_014399527.2"/>
</dbReference>
<dbReference type="Pfam" id="PF19036">
    <property type="entry name" value="Fuz_longin_1"/>
    <property type="match status" value="1"/>
</dbReference>
<dbReference type="Proteomes" id="UP000494040">
    <property type="component" value="Unassembled WGS sequence"/>
</dbReference>
<evidence type="ECO:0000259" key="2">
    <source>
        <dbReference type="Pfam" id="PF19037"/>
    </source>
</evidence>
<dbReference type="PANTHER" id="PTHR12761:SF1">
    <property type="entry name" value="BLOC-3 COMPLEX MEMBER HPS1"/>
    <property type="match status" value="1"/>
</dbReference>
<dbReference type="InterPro" id="IPR043972">
    <property type="entry name" value="FUZ/MON1/HPS1_longin_1"/>
</dbReference>
<organism evidence="4 5">
    <name type="scientific">Cimex lectularius</name>
    <name type="common">Bed bug</name>
    <name type="synonym">Acanthia lectularia</name>
    <dbReference type="NCBI Taxonomy" id="79782"/>
    <lineage>
        <taxon>Eukaryota</taxon>
        <taxon>Metazoa</taxon>
        <taxon>Ecdysozoa</taxon>
        <taxon>Arthropoda</taxon>
        <taxon>Hexapoda</taxon>
        <taxon>Insecta</taxon>
        <taxon>Pterygota</taxon>
        <taxon>Neoptera</taxon>
        <taxon>Paraneoptera</taxon>
        <taxon>Hemiptera</taxon>
        <taxon>Heteroptera</taxon>
        <taxon>Panheteroptera</taxon>
        <taxon>Cimicomorpha</taxon>
        <taxon>Cimicidae</taxon>
        <taxon>Cimex</taxon>
    </lineage>
</organism>
<evidence type="ECO:0000313" key="4">
    <source>
        <dbReference type="EnsemblMetazoa" id="XP_014255012.1"/>
    </source>
</evidence>
<dbReference type="OrthoDB" id="10255234at2759"/>
<reference evidence="4" key="1">
    <citation type="submission" date="2022-01" db="UniProtKB">
        <authorList>
            <consortium name="EnsemblMetazoa"/>
        </authorList>
    </citation>
    <scope>IDENTIFICATION</scope>
</reference>
<evidence type="ECO:0000259" key="3">
    <source>
        <dbReference type="Pfam" id="PF19038"/>
    </source>
</evidence>
<dbReference type="OMA" id="TFNYAYF"/>
<dbReference type="Pfam" id="PF19038">
    <property type="entry name" value="Fuz_longin_3"/>
    <property type="match status" value="1"/>
</dbReference>
<dbReference type="KEGG" id="clec:106669792"/>
<dbReference type="EnsemblMetazoa" id="XM_014399527.2">
    <property type="protein sequence ID" value="XP_014255013.1"/>
    <property type="gene ID" value="LOC106669792"/>
</dbReference>
<dbReference type="InterPro" id="IPR026053">
    <property type="entry name" value="HPS1"/>
</dbReference>
<dbReference type="InterPro" id="IPR043971">
    <property type="entry name" value="FUZ/MON1/HPS1_longin_2"/>
</dbReference>
<evidence type="ECO:0008006" key="6">
    <source>
        <dbReference type="Google" id="ProtNLM"/>
    </source>
</evidence>
<dbReference type="InterPro" id="IPR043970">
    <property type="entry name" value="FUZ/MON1/HPS1_longin_3"/>
</dbReference>
<dbReference type="GeneID" id="106669792"/>
<protein>
    <recommendedName>
        <fullName evidence="6">Hermansky-Pudlak syndrome 1 protein homolog</fullName>
    </recommendedName>
</protein>
<feature type="domain" description="FUZ/MON1/HPS1 third Longin" evidence="3">
    <location>
        <begin position="474"/>
        <end position="620"/>
    </location>
</feature>
<dbReference type="CTD" id="3257"/>
<feature type="domain" description="FUZ/MON1/HPS1 second Longin" evidence="2">
    <location>
        <begin position="193"/>
        <end position="234"/>
    </location>
</feature>
<keyword evidence="5" id="KW-1185">Reference proteome</keyword>
<name>A0A8I6S149_CIMLE</name>